<evidence type="ECO:0000313" key="1">
    <source>
        <dbReference type="EMBL" id="RHA80761.1"/>
    </source>
</evidence>
<sequence>MQPFNLTRLNMFSPYPVWQNNTESYTFRTDFGIIFRVIFTKNQNIWQNEEAYEFGLFNENRLASPNDPKVKATIQCIIEEFFLTNPNILLYQCETGDNRQAMRARLFKRWFNDYVFAERYYVKVSVLRDDEIDNYIALIVQKSNPKLESIIQDFDEFIGFLGVKPE</sequence>
<dbReference type="AlphaFoldDB" id="A0AA92UVT6"/>
<organism evidence="1 2">
    <name type="scientific">Segatella copri</name>
    <dbReference type="NCBI Taxonomy" id="165179"/>
    <lineage>
        <taxon>Bacteria</taxon>
        <taxon>Pseudomonadati</taxon>
        <taxon>Bacteroidota</taxon>
        <taxon>Bacteroidia</taxon>
        <taxon>Bacteroidales</taxon>
        <taxon>Prevotellaceae</taxon>
        <taxon>Segatella</taxon>
    </lineage>
</organism>
<accession>A0AA92UVT6</accession>
<protein>
    <submittedName>
        <fullName evidence="1">Uncharacterized protein</fullName>
    </submittedName>
</protein>
<reference evidence="1 2" key="1">
    <citation type="submission" date="2018-08" db="EMBL/GenBank/DDBJ databases">
        <title>A genome reference for cultivated species of the human gut microbiota.</title>
        <authorList>
            <person name="Zou Y."/>
            <person name="Xue W."/>
            <person name="Luo G."/>
        </authorList>
    </citation>
    <scope>NUCLEOTIDE SEQUENCE [LARGE SCALE GENOMIC DNA]</scope>
    <source>
        <strain evidence="1 2">AM42-23AC</strain>
    </source>
</reference>
<dbReference type="Proteomes" id="UP000284990">
    <property type="component" value="Unassembled WGS sequence"/>
</dbReference>
<evidence type="ECO:0000313" key="2">
    <source>
        <dbReference type="Proteomes" id="UP000284990"/>
    </source>
</evidence>
<dbReference type="RefSeq" id="WP_118192656.1">
    <property type="nucleotide sequence ID" value="NZ_QSFW01000099.1"/>
</dbReference>
<proteinExistence type="predicted"/>
<name>A0AA92UVT6_9BACT</name>
<dbReference type="InterPro" id="IPR046167">
    <property type="entry name" value="DUF6169"/>
</dbReference>
<comment type="caution">
    <text evidence="1">The sequence shown here is derived from an EMBL/GenBank/DDBJ whole genome shotgun (WGS) entry which is preliminary data.</text>
</comment>
<dbReference type="Pfam" id="PF19666">
    <property type="entry name" value="DUF6169"/>
    <property type="match status" value="1"/>
</dbReference>
<dbReference type="EMBL" id="QSFW01000099">
    <property type="protein sequence ID" value="RHA80761.1"/>
    <property type="molecule type" value="Genomic_DNA"/>
</dbReference>
<gene>
    <name evidence="1" type="ORF">DW916_17500</name>
</gene>